<reference evidence="3 4" key="1">
    <citation type="submission" date="2017-03" db="EMBL/GenBank/DDBJ databases">
        <authorList>
            <person name="Afonso C.L."/>
            <person name="Miller P.J."/>
            <person name="Scott M.A."/>
            <person name="Spackman E."/>
            <person name="Goraichik I."/>
            <person name="Dimitrov K.M."/>
            <person name="Suarez D.L."/>
            <person name="Swayne D.E."/>
        </authorList>
    </citation>
    <scope>NUCLEOTIDE SEQUENCE [LARGE SCALE GENOMIC DNA]</scope>
    <source>
        <strain evidence="3 4">CECT 8367</strain>
    </source>
</reference>
<evidence type="ECO:0000256" key="1">
    <source>
        <dbReference type="SAM" id="SignalP"/>
    </source>
</evidence>
<dbReference type="Proteomes" id="UP000193495">
    <property type="component" value="Unassembled WGS sequence"/>
</dbReference>
<dbReference type="EMBL" id="FWFY01000007">
    <property type="protein sequence ID" value="SLN52614.1"/>
    <property type="molecule type" value="Genomic_DNA"/>
</dbReference>
<evidence type="ECO:0000313" key="2">
    <source>
        <dbReference type="EMBL" id="PSK84869.1"/>
    </source>
</evidence>
<keyword evidence="5" id="KW-1185">Reference proteome</keyword>
<feature type="chain" id="PRO_5044568273" evidence="1">
    <location>
        <begin position="21"/>
        <end position="79"/>
    </location>
</feature>
<organism evidence="3 4">
    <name type="scientific">Limimaricola soesokkakensis</name>
    <dbReference type="NCBI Taxonomy" id="1343159"/>
    <lineage>
        <taxon>Bacteria</taxon>
        <taxon>Pseudomonadati</taxon>
        <taxon>Pseudomonadota</taxon>
        <taxon>Alphaproteobacteria</taxon>
        <taxon>Rhodobacterales</taxon>
        <taxon>Paracoccaceae</taxon>
        <taxon>Limimaricola</taxon>
    </lineage>
</organism>
<dbReference type="EMBL" id="PYGB01000008">
    <property type="protein sequence ID" value="PSK84869.1"/>
    <property type="molecule type" value="Genomic_DNA"/>
</dbReference>
<proteinExistence type="predicted"/>
<reference evidence="2 5" key="2">
    <citation type="submission" date="2018-03" db="EMBL/GenBank/DDBJ databases">
        <title>Genomic Encyclopedia of Archaeal and Bacterial Type Strains, Phase II (KMG-II): from individual species to whole genera.</title>
        <authorList>
            <person name="Goeker M."/>
        </authorList>
    </citation>
    <scope>NUCLEOTIDE SEQUENCE [LARGE SCALE GENOMIC DNA]</scope>
    <source>
        <strain evidence="2 5">DSM 29956</strain>
    </source>
</reference>
<sequence length="79" mass="7882">MTRLLAAACAALLMASTAMAGPGGCGDRHNVTADAMQDRSLPESSEMASASPVETPAPSIDLLALLDGALPSEAASTPR</sequence>
<accession>A0A1X6ZJ17</accession>
<evidence type="ECO:0000313" key="5">
    <source>
        <dbReference type="Proteomes" id="UP000240624"/>
    </source>
</evidence>
<dbReference type="Proteomes" id="UP000240624">
    <property type="component" value="Unassembled WGS sequence"/>
</dbReference>
<gene>
    <name evidence="2" type="ORF">CLV79_10836</name>
    <name evidence="3" type="ORF">LOS8367_02417</name>
</gene>
<evidence type="ECO:0000313" key="4">
    <source>
        <dbReference type="Proteomes" id="UP000193495"/>
    </source>
</evidence>
<evidence type="ECO:0000313" key="3">
    <source>
        <dbReference type="EMBL" id="SLN52614.1"/>
    </source>
</evidence>
<dbReference type="AlphaFoldDB" id="A0A1X6ZJ17"/>
<keyword evidence="1" id="KW-0732">Signal</keyword>
<name>A0A1X6ZJ17_9RHOB</name>
<protein>
    <submittedName>
        <fullName evidence="3">Uncharacterized protein</fullName>
    </submittedName>
</protein>
<dbReference type="RefSeq" id="WP_085896755.1">
    <property type="nucleotide sequence ID" value="NZ_FWFY01000007.1"/>
</dbReference>
<feature type="signal peptide" evidence="1">
    <location>
        <begin position="1"/>
        <end position="20"/>
    </location>
</feature>